<sequence length="1509" mass="169087">MDFAINATQWAVGKALAPVTDGLLESWAASTELGHNMDALKMELLYVHGMLENAQGRDVRSIALKELLHKLRILAYKADDALDEVEYFRIQDALDGTYHAADVHAKGCLCNLALNAHHVAKGMANKLKPTSCSCANSRGMLEHSDMPGCGGRFLCGAWPSNAPHRNRDIQLPKLKFDRVEMSTRIVEIIEQLKPVCAKVSTILNLELLGSSRTTSQEIATNRPKTTPEIIEPKLYGRDEQKNNIVNRIAHGKYSANELTVLPIVGPGGIGKTTFTQHIYDEVKSRFQVPIWICVSLNFSASSLAQEMLKKIPEVDGENKNASDGERIEQRLKSKSFLLVLDDVWTHPDDEWQKLLAPFKKAGSKGNVVIVTTRIPEVAKMVGTKDCLEQLGNLDFKSSMSFFEACVFGKEIPWKNHPGFFDIGKQIVPHLKGSPLAIKTVGRLLRNKLTLEHWNRVLESKEWELKTSDNDIMPALRLSYDHLPFHLQKCFSYCGLFPEDYEFDSKELVRLWIGLGILHSCDPNTRIEDVGLCYLDELVNHGFFKKSEKEDGSTRYVIHDLLHNLAVKVSSQECLSINSSNVRSVQIPRSVRHLSIFVDDKDVKDRMTFLEYSRDLRALGKILNVESLHTLMLFGQYHGSFAKTFGDLFSEAKAFRTILLFEASCSVEDILRNFSKTIHLRYLRIKTVHYKFTDVPSMLSRLYHLEVIDLGTWQGPFDTIRDMSNLVKLRYFVVGNDKLHSEISEVGKLKLLLELRGFEVGKRSAGFELSQLDELTELGGSLSICNLERGQEKDINGTKPIHRNHLQRLSLEWAVDRSDKNPTREDNVLDCLLPQSNLRHLRIRGHGGTSCPTWLGSDLFLKNLESLSLDDVSWRTFPPLGELWLVDDLGIEWQGCVASQGFHNLKRLELVKIPKLTKWVGTKSCQLFCHLEGLIIIGCPELMELQFSCPTCYQPEQGVGKMIWLPRLRKLMIVDCPKLASMPPVPWTRALRSIEIARTGLRFKGLGYSESREQGLSLVINGVGGIDSLFWNELDFCNLSVLKSMSIENCPPLSLDRIQMLTSLTTLDIRGGSNVLVSPIRGESNGTYKCPIERVSIHKNGASGKELTQLLSRCTRLTHLTIRNYEKVTELGVVEQEMTREGVEAEGRLLLPTQLEDLYVYDCPELSIAPSPSPSSGSTGGILQRLYSLRKVDIRSCPKFLSSYACCSYLSCFPTSLEKLNLWNLEGMETLETLSNLTSLTELMISNCGDVRGEGVWPLIAQGHLTDLYVIGTPKFFVGQPPQEPVHSSKLQFLRVAGPAAVLPVPICRLLSSSLTRLSIMGSKEVEPISDEALQLLTSLQKLQFSRCDNLQFLPATLHTLSRLEKLEISHCPSIRSLPKDGFPSSLQELEISYCHAIKSLPKAKGGLPRSLHKLNISGCPAIKSLPKDGLPSSLQKLEISVCRAIKSLPKDCLPSSLQELEISACPAIKSLPMDSLPSSLRLLDVSRWNNEELTRRCRKLTGTIPIIRA</sequence>
<reference evidence="1" key="2">
    <citation type="submission" date="2025-09" db="UniProtKB">
        <authorList>
            <consortium name="EnsemblPlants"/>
        </authorList>
    </citation>
    <scope>IDENTIFICATION</scope>
</reference>
<evidence type="ECO:0000313" key="1">
    <source>
        <dbReference type="EnsemblPlants" id="AVESA.00010b.r2.6AG1043930.1.CDS.1"/>
    </source>
</evidence>
<accession>A0ACD5YV90</accession>
<protein>
    <submittedName>
        <fullName evidence="1">Uncharacterized protein</fullName>
    </submittedName>
</protein>
<reference evidence="1" key="1">
    <citation type="submission" date="2021-05" db="EMBL/GenBank/DDBJ databases">
        <authorList>
            <person name="Scholz U."/>
            <person name="Mascher M."/>
            <person name="Fiebig A."/>
        </authorList>
    </citation>
    <scope>NUCLEOTIDE SEQUENCE [LARGE SCALE GENOMIC DNA]</scope>
</reference>
<proteinExistence type="predicted"/>
<keyword evidence="2" id="KW-1185">Reference proteome</keyword>
<dbReference type="Proteomes" id="UP001732700">
    <property type="component" value="Chromosome 6A"/>
</dbReference>
<evidence type="ECO:0000313" key="2">
    <source>
        <dbReference type="Proteomes" id="UP001732700"/>
    </source>
</evidence>
<dbReference type="EnsemblPlants" id="AVESA.00010b.r2.6AG1043930.1">
    <property type="protein sequence ID" value="AVESA.00010b.r2.6AG1043930.1.CDS.1"/>
    <property type="gene ID" value="AVESA.00010b.r2.6AG1043930"/>
</dbReference>
<organism evidence="1 2">
    <name type="scientific">Avena sativa</name>
    <name type="common">Oat</name>
    <dbReference type="NCBI Taxonomy" id="4498"/>
    <lineage>
        <taxon>Eukaryota</taxon>
        <taxon>Viridiplantae</taxon>
        <taxon>Streptophyta</taxon>
        <taxon>Embryophyta</taxon>
        <taxon>Tracheophyta</taxon>
        <taxon>Spermatophyta</taxon>
        <taxon>Magnoliopsida</taxon>
        <taxon>Liliopsida</taxon>
        <taxon>Poales</taxon>
        <taxon>Poaceae</taxon>
        <taxon>BOP clade</taxon>
        <taxon>Pooideae</taxon>
        <taxon>Poodae</taxon>
        <taxon>Poeae</taxon>
        <taxon>Poeae Chloroplast Group 1 (Aveneae type)</taxon>
        <taxon>Aveninae</taxon>
        <taxon>Avena</taxon>
    </lineage>
</organism>
<name>A0ACD5YV90_AVESA</name>